<organism evidence="1 2">
    <name type="scientific">Emericella nidulans (strain FGSC A4 / ATCC 38163 / CBS 112.46 / NRRL 194 / M139)</name>
    <name type="common">Aspergillus nidulans</name>
    <dbReference type="NCBI Taxonomy" id="227321"/>
    <lineage>
        <taxon>Eukaryota</taxon>
        <taxon>Fungi</taxon>
        <taxon>Dikarya</taxon>
        <taxon>Ascomycota</taxon>
        <taxon>Pezizomycotina</taxon>
        <taxon>Eurotiomycetes</taxon>
        <taxon>Eurotiomycetidae</taxon>
        <taxon>Eurotiales</taxon>
        <taxon>Aspergillaceae</taxon>
        <taxon>Aspergillus</taxon>
        <taxon>Aspergillus subgen. Nidulantes</taxon>
    </lineage>
</organism>
<accession>Q5BBG3</accession>
<evidence type="ECO:0000313" key="2">
    <source>
        <dbReference type="Proteomes" id="UP000000560"/>
    </source>
</evidence>
<dbReference type="HOGENOM" id="CLU_086437_0_0_1"/>
<dbReference type="OrthoDB" id="440424at2759"/>
<dbReference type="RefSeq" id="XP_659721.1">
    <property type="nucleotide sequence ID" value="XM_654629.1"/>
</dbReference>
<gene>
    <name evidence="1" type="ORF">ANIA_02117</name>
</gene>
<accession>C8VLZ8</accession>
<proteinExistence type="predicted"/>
<reference evidence="2" key="1">
    <citation type="journal article" date="2005" name="Nature">
        <title>Sequencing of Aspergillus nidulans and comparative analysis with A. fumigatus and A. oryzae.</title>
        <authorList>
            <person name="Galagan J.E."/>
            <person name="Calvo S.E."/>
            <person name="Cuomo C."/>
            <person name="Ma L.J."/>
            <person name="Wortman J.R."/>
            <person name="Batzoglou S."/>
            <person name="Lee S.I."/>
            <person name="Basturkmen M."/>
            <person name="Spevak C.C."/>
            <person name="Clutterbuck J."/>
            <person name="Kapitonov V."/>
            <person name="Jurka J."/>
            <person name="Scazzocchio C."/>
            <person name="Farman M."/>
            <person name="Butler J."/>
            <person name="Purcell S."/>
            <person name="Harris S."/>
            <person name="Braus G.H."/>
            <person name="Draht O."/>
            <person name="Busch S."/>
            <person name="D'Enfert C."/>
            <person name="Bouchier C."/>
            <person name="Goldman G.H."/>
            <person name="Bell-Pedersen D."/>
            <person name="Griffiths-Jones S."/>
            <person name="Doonan J.H."/>
            <person name="Yu J."/>
            <person name="Vienken K."/>
            <person name="Pain A."/>
            <person name="Freitag M."/>
            <person name="Selker E.U."/>
            <person name="Archer D.B."/>
            <person name="Penalva M.A."/>
            <person name="Oakley B.R."/>
            <person name="Momany M."/>
            <person name="Tanaka T."/>
            <person name="Kumagai T."/>
            <person name="Asai K."/>
            <person name="Machida M."/>
            <person name="Nierman W.C."/>
            <person name="Denning D.W."/>
            <person name="Caddick M."/>
            <person name="Hynes M."/>
            <person name="Paoletti M."/>
            <person name="Fischer R."/>
            <person name="Miller B."/>
            <person name="Dyer P."/>
            <person name="Sachs M.S."/>
            <person name="Osmani S.A."/>
            <person name="Birren B.W."/>
        </authorList>
    </citation>
    <scope>NUCLEOTIDE SEQUENCE [LARGE SCALE GENOMIC DNA]</scope>
    <source>
        <strain evidence="2">FGSC A4 / ATCC 38163 / CBS 112.46 / NRRL 194 / M139</strain>
    </source>
</reference>
<dbReference type="Proteomes" id="UP000000560">
    <property type="component" value="Chromosome VII"/>
</dbReference>
<reference evidence="2" key="2">
    <citation type="journal article" date="2009" name="Fungal Genet. Biol.">
        <title>The 2008 update of the Aspergillus nidulans genome annotation: a community effort.</title>
        <authorList>
            <person name="Wortman J.R."/>
            <person name="Gilsenan J.M."/>
            <person name="Joardar V."/>
            <person name="Deegan J."/>
            <person name="Clutterbuck J."/>
            <person name="Andersen M.R."/>
            <person name="Archer D."/>
            <person name="Bencina M."/>
            <person name="Braus G."/>
            <person name="Coutinho P."/>
            <person name="von Dohren H."/>
            <person name="Doonan J."/>
            <person name="Driessen A.J."/>
            <person name="Durek P."/>
            <person name="Espeso E."/>
            <person name="Fekete E."/>
            <person name="Flipphi M."/>
            <person name="Estrada C.G."/>
            <person name="Geysens S."/>
            <person name="Goldman G."/>
            <person name="de Groot P.W."/>
            <person name="Hansen K."/>
            <person name="Harris S.D."/>
            <person name="Heinekamp T."/>
            <person name="Helmstaedt K."/>
            <person name="Henrissat B."/>
            <person name="Hofmann G."/>
            <person name="Homan T."/>
            <person name="Horio T."/>
            <person name="Horiuchi H."/>
            <person name="James S."/>
            <person name="Jones M."/>
            <person name="Karaffa L."/>
            <person name="Karanyi Z."/>
            <person name="Kato M."/>
            <person name="Keller N."/>
            <person name="Kelly D.E."/>
            <person name="Kiel J.A."/>
            <person name="Kim J.M."/>
            <person name="van der Klei I.J."/>
            <person name="Klis F.M."/>
            <person name="Kovalchuk A."/>
            <person name="Krasevec N."/>
            <person name="Kubicek C.P."/>
            <person name="Liu B."/>
            <person name="Maccabe A."/>
            <person name="Meyer V."/>
            <person name="Mirabito P."/>
            <person name="Miskei M."/>
            <person name="Mos M."/>
            <person name="Mullins J."/>
            <person name="Nelson D.R."/>
            <person name="Nielsen J."/>
            <person name="Oakley B.R."/>
            <person name="Osmani S.A."/>
            <person name="Pakula T."/>
            <person name="Paszewski A."/>
            <person name="Paulsen I."/>
            <person name="Pilsyk S."/>
            <person name="Pocsi I."/>
            <person name="Punt P.J."/>
            <person name="Ram A.F."/>
            <person name="Ren Q."/>
            <person name="Robellet X."/>
            <person name="Robson G."/>
            <person name="Seiboth B."/>
            <person name="van Solingen P."/>
            <person name="Specht T."/>
            <person name="Sun J."/>
            <person name="Taheri-Talesh N."/>
            <person name="Takeshita N."/>
            <person name="Ussery D."/>
            <person name="vanKuyk P.A."/>
            <person name="Visser H."/>
            <person name="van de Vondervoort P.J."/>
            <person name="de Vries R.P."/>
            <person name="Walton J."/>
            <person name="Xiang X."/>
            <person name="Xiong Y."/>
            <person name="Zeng A.P."/>
            <person name="Brandt B.W."/>
            <person name="Cornell M.J."/>
            <person name="van den Hondel C.A."/>
            <person name="Visser J."/>
            <person name="Oliver S.G."/>
            <person name="Turner G."/>
        </authorList>
    </citation>
    <scope>GENOME REANNOTATION</scope>
    <source>
        <strain evidence="2">FGSC A4 / ATCC 38163 / CBS 112.46 / NRRL 194 / M139</strain>
    </source>
</reference>
<evidence type="ECO:0000313" key="1">
    <source>
        <dbReference type="EMBL" id="CBF86212.1"/>
    </source>
</evidence>
<dbReference type="InterPro" id="IPR038213">
    <property type="entry name" value="IFI6/IFI27-like_sf"/>
</dbReference>
<dbReference type="eggNOG" id="ENOG502SR07">
    <property type="taxonomic scope" value="Eukaryota"/>
</dbReference>
<dbReference type="InParanoid" id="Q5BBG3"/>
<dbReference type="OMA" id="SFAARWM"/>
<dbReference type="KEGG" id="ani:ANIA_02117"/>
<sequence length="160" mass="16935">MCILQPFLDCIFGTRPPTTNTVNATSSRSLESIASDVVTKILTADSHDTLHKELNDQISTTSWTEALAKATLKGLENAIKTGAKMAKAAADAVAQAKEAAIGFATEHPVYATLIALGVLAVLTPWILEVLGFGELGPIEASFAARWQSLYRGSEKLACCA</sequence>
<evidence type="ECO:0008006" key="3">
    <source>
        <dbReference type="Google" id="ProtNLM"/>
    </source>
</evidence>
<dbReference type="Gene3D" id="6.10.110.10">
    <property type="match status" value="1"/>
</dbReference>
<dbReference type="EMBL" id="BN001307">
    <property type="protein sequence ID" value="CBF86212.1"/>
    <property type="molecule type" value="Genomic_DNA"/>
</dbReference>
<dbReference type="GeneID" id="2875135"/>
<keyword evidence="2" id="KW-1185">Reference proteome</keyword>
<name>Q5BBG3_EMENI</name>
<dbReference type="AlphaFoldDB" id="Q5BBG3"/>
<protein>
    <recommendedName>
        <fullName evidence="3">Lincomycin-condensing protein lmbA</fullName>
    </recommendedName>
</protein>